<name>A0ABR2QPY2_9ROSI</name>
<reference evidence="3 4" key="1">
    <citation type="journal article" date="2024" name="G3 (Bethesda)">
        <title>Genome assembly of Hibiscus sabdariffa L. provides insights into metabolisms of medicinal natural products.</title>
        <authorList>
            <person name="Kim T."/>
        </authorList>
    </citation>
    <scope>NUCLEOTIDE SEQUENCE [LARGE SCALE GENOMIC DNA]</scope>
    <source>
        <strain evidence="3">TK-2024</strain>
        <tissue evidence="3">Old leaves</tissue>
    </source>
</reference>
<sequence>MKQSGGAGRGRLSASSLHSVGHDRRGAMRANAAPATAFYSDARLSNNNATSTPPSTFMVYQWKAFASVFGNLTISNDRLNSMFNERLWIIDIGASNHVTGDVSFVFDIKNIVECHVGLPYGQKITATKEGSVKLSSTITLQNFFYVPKLNCNLFSVSQFCDNTIGTVQFNSYMCVIHDQMRKLIGMGIKQDGLYYFKGEPVLFKQSPLTKKHLLLLFDTVE</sequence>
<evidence type="ECO:0000259" key="2">
    <source>
        <dbReference type="Pfam" id="PF22936"/>
    </source>
</evidence>
<protein>
    <recommendedName>
        <fullName evidence="2">Retrovirus-related Pol polyprotein from transposon TNT 1-94-like beta-barrel domain-containing protein</fullName>
    </recommendedName>
</protein>
<comment type="caution">
    <text evidence="3">The sequence shown here is derived from an EMBL/GenBank/DDBJ whole genome shotgun (WGS) entry which is preliminary data.</text>
</comment>
<proteinExistence type="predicted"/>
<feature type="domain" description="Retrovirus-related Pol polyprotein from transposon TNT 1-94-like beta-barrel" evidence="2">
    <location>
        <begin position="88"/>
        <end position="162"/>
    </location>
</feature>
<feature type="region of interest" description="Disordered" evidence="1">
    <location>
        <begin position="1"/>
        <end position="25"/>
    </location>
</feature>
<evidence type="ECO:0000313" key="3">
    <source>
        <dbReference type="EMBL" id="KAK9002727.1"/>
    </source>
</evidence>
<accession>A0ABR2QPY2</accession>
<evidence type="ECO:0000313" key="4">
    <source>
        <dbReference type="Proteomes" id="UP001396334"/>
    </source>
</evidence>
<keyword evidence="4" id="KW-1185">Reference proteome</keyword>
<dbReference type="InterPro" id="IPR054722">
    <property type="entry name" value="PolX-like_BBD"/>
</dbReference>
<dbReference type="Pfam" id="PF22936">
    <property type="entry name" value="Pol_BBD"/>
    <property type="match status" value="1"/>
</dbReference>
<dbReference type="Proteomes" id="UP001396334">
    <property type="component" value="Unassembled WGS sequence"/>
</dbReference>
<gene>
    <name evidence="3" type="ORF">V6N11_060310</name>
</gene>
<organism evidence="3 4">
    <name type="scientific">Hibiscus sabdariffa</name>
    <name type="common">roselle</name>
    <dbReference type="NCBI Taxonomy" id="183260"/>
    <lineage>
        <taxon>Eukaryota</taxon>
        <taxon>Viridiplantae</taxon>
        <taxon>Streptophyta</taxon>
        <taxon>Embryophyta</taxon>
        <taxon>Tracheophyta</taxon>
        <taxon>Spermatophyta</taxon>
        <taxon>Magnoliopsida</taxon>
        <taxon>eudicotyledons</taxon>
        <taxon>Gunneridae</taxon>
        <taxon>Pentapetalae</taxon>
        <taxon>rosids</taxon>
        <taxon>malvids</taxon>
        <taxon>Malvales</taxon>
        <taxon>Malvaceae</taxon>
        <taxon>Malvoideae</taxon>
        <taxon>Hibiscus</taxon>
    </lineage>
</organism>
<evidence type="ECO:0000256" key="1">
    <source>
        <dbReference type="SAM" id="MobiDB-lite"/>
    </source>
</evidence>
<dbReference type="EMBL" id="JBBPBN010000034">
    <property type="protein sequence ID" value="KAK9002727.1"/>
    <property type="molecule type" value="Genomic_DNA"/>
</dbReference>